<feature type="domain" description="T6SS Phospholipase effector Tle1-like catalytic" evidence="1">
    <location>
        <begin position="192"/>
        <end position="308"/>
    </location>
</feature>
<protein>
    <submittedName>
        <fullName evidence="2">DUF2235 domain-containing protein</fullName>
    </submittedName>
</protein>
<dbReference type="PANTHER" id="PTHR33840:SF1">
    <property type="entry name" value="TLE1 PHOSPHOLIPASE DOMAIN-CONTAINING PROTEIN"/>
    <property type="match status" value="1"/>
</dbReference>
<dbReference type="AlphaFoldDB" id="A0AAW9QFR5"/>
<evidence type="ECO:0000313" key="2">
    <source>
        <dbReference type="EMBL" id="MEF7614217.1"/>
    </source>
</evidence>
<dbReference type="Proteomes" id="UP001336250">
    <property type="component" value="Unassembled WGS sequence"/>
</dbReference>
<dbReference type="Pfam" id="PF09994">
    <property type="entry name" value="T6SS_Tle1-like_cat"/>
    <property type="match status" value="1"/>
</dbReference>
<accession>A0AAW9QFR5</accession>
<keyword evidence="3" id="KW-1185">Reference proteome</keyword>
<comment type="caution">
    <text evidence="2">The sequence shown here is derived from an EMBL/GenBank/DDBJ whole genome shotgun (WGS) entry which is preliminary data.</text>
</comment>
<evidence type="ECO:0000313" key="3">
    <source>
        <dbReference type="Proteomes" id="UP001336250"/>
    </source>
</evidence>
<sequence>MPIWVSFFFDGTNNNLERDRGLNAHSNVAVLYRATRDAWEDGYFSFYAPGVGTRFEDIGEYGELPSGKSQGKGGDARINWALVQLLNAVHRRCHGGQRLVDPAELLSLITSSTLHAVGTTDNNLAGKRLAFAMLAKRLRASLTKEDGRPRLPRIAQIHLSVFGFSRGAAQARAFCFFLHHLLDRGHKLAGIPLRVEFLGLFDTVASVGVADAAGYIPFRGFGGWANGTLEIPTPLVRRTVHYVAAHEIRKAFPLSSIRDGEVYPPGCTEIVFPGAHSDVGGGYAPGDQGKAVGERQRLLSQVALVNMYMAAYKEGVPLMTLEELGQQGPAGQGAIEDLQIHPDTIARFKAYLAALRAPAGPLAQQVRGHMLRYWQWRESVRLRTPQARTGLPAAPGTGIATLGSYKAASAQDRIDLWESELDFCRQAVEPAKTSDAHQDFRIATRSPTTPAFEHMFDDLVHDSHASFYMTGPITAQDRLDKIRQAQRREAALRQSEARWEAHRQRQPNRQLPPLPQSMRLSPLERRILEHQKTHPGEYPLVTDADTEDLLDMDGLVNEVAVDAVAGDTRRESGGHVRYRAIYTSSRGVVDQAAHHVSRMARAAASALGVGSPAVPRGSAAPLVRLP</sequence>
<reference evidence="2 3" key="1">
    <citation type="submission" date="2024-02" db="EMBL/GenBank/DDBJ databases">
        <title>Genome sequence of Aquincola sp. MAHUQ-54.</title>
        <authorList>
            <person name="Huq M.A."/>
        </authorList>
    </citation>
    <scope>NUCLEOTIDE SEQUENCE [LARGE SCALE GENOMIC DNA]</scope>
    <source>
        <strain evidence="2 3">MAHUQ-54</strain>
    </source>
</reference>
<gene>
    <name evidence="2" type="ORF">V4F39_09885</name>
</gene>
<dbReference type="PANTHER" id="PTHR33840">
    <property type="match status" value="1"/>
</dbReference>
<proteinExistence type="predicted"/>
<dbReference type="EMBL" id="JAZIBG010000023">
    <property type="protein sequence ID" value="MEF7614217.1"/>
    <property type="molecule type" value="Genomic_DNA"/>
</dbReference>
<evidence type="ECO:0000259" key="1">
    <source>
        <dbReference type="Pfam" id="PF09994"/>
    </source>
</evidence>
<name>A0AAW9QFR5_9BURK</name>
<organism evidence="2 3">
    <name type="scientific">Aquincola agrisoli</name>
    <dbReference type="NCBI Taxonomy" id="3119538"/>
    <lineage>
        <taxon>Bacteria</taxon>
        <taxon>Pseudomonadati</taxon>
        <taxon>Pseudomonadota</taxon>
        <taxon>Betaproteobacteria</taxon>
        <taxon>Burkholderiales</taxon>
        <taxon>Sphaerotilaceae</taxon>
        <taxon>Aquincola</taxon>
    </lineage>
</organism>
<dbReference type="InterPro" id="IPR018712">
    <property type="entry name" value="Tle1-like_cat"/>
</dbReference>